<evidence type="ECO:0000313" key="3">
    <source>
        <dbReference type="Proteomes" id="UP000231987"/>
    </source>
</evidence>
<reference evidence="2 3" key="1">
    <citation type="submission" date="2017-06" db="EMBL/GenBank/DDBJ databases">
        <title>Ensifer strains isolated from leguminous trees and herbs display diverse denitrification phenotypes with some acting as strong N2O sinks.</title>
        <authorList>
            <person name="Woliy K."/>
            <person name="Mania D."/>
            <person name="Bakken L.R."/>
            <person name="Frostegard A."/>
        </authorList>
    </citation>
    <scope>NUCLEOTIDE SEQUENCE [LARGE SCALE GENOMIC DNA]</scope>
    <source>
        <strain evidence="2 3">AC50a</strain>
    </source>
</reference>
<comment type="caution">
    <text evidence="2">The sequence shown here is derived from an EMBL/GenBank/DDBJ whole genome shotgun (WGS) entry which is preliminary data.</text>
</comment>
<dbReference type="EMBL" id="NJGD01000019">
    <property type="protein sequence ID" value="PJR11542.1"/>
    <property type="molecule type" value="Genomic_DNA"/>
</dbReference>
<evidence type="ECO:0000256" key="1">
    <source>
        <dbReference type="SAM" id="MobiDB-lite"/>
    </source>
</evidence>
<name>A0A2J0YVI7_RHIML</name>
<dbReference type="AlphaFoldDB" id="A0A2J0YVI7"/>
<dbReference type="Proteomes" id="UP000231987">
    <property type="component" value="Unassembled WGS sequence"/>
</dbReference>
<sequence length="120" mass="13639">MKRQGPGQLSVDVADQMAPRDPKYQGRHYRACLVDAHTVIEAFRQRITDLEAELEKVRRDCEYKLSLCVTRTAAEEARLGAFRLAREKAALLMEFPGGVINQASEDIRDIPDPKPKWSKV</sequence>
<gene>
    <name evidence="2" type="ORF">CEJ86_27670</name>
</gene>
<dbReference type="RefSeq" id="WP_100674276.1">
    <property type="nucleotide sequence ID" value="NZ_NJGD01000019.1"/>
</dbReference>
<proteinExistence type="predicted"/>
<evidence type="ECO:0000313" key="2">
    <source>
        <dbReference type="EMBL" id="PJR11542.1"/>
    </source>
</evidence>
<accession>A0A2J0YVI7</accession>
<protein>
    <submittedName>
        <fullName evidence="2">Uncharacterized protein</fullName>
    </submittedName>
</protein>
<organism evidence="2 3">
    <name type="scientific">Rhizobium meliloti</name>
    <name type="common">Ensifer meliloti</name>
    <name type="synonym">Sinorhizobium meliloti</name>
    <dbReference type="NCBI Taxonomy" id="382"/>
    <lineage>
        <taxon>Bacteria</taxon>
        <taxon>Pseudomonadati</taxon>
        <taxon>Pseudomonadota</taxon>
        <taxon>Alphaproteobacteria</taxon>
        <taxon>Hyphomicrobiales</taxon>
        <taxon>Rhizobiaceae</taxon>
        <taxon>Sinorhizobium/Ensifer group</taxon>
        <taxon>Sinorhizobium</taxon>
    </lineage>
</organism>
<feature type="region of interest" description="Disordered" evidence="1">
    <location>
        <begin position="1"/>
        <end position="22"/>
    </location>
</feature>